<protein>
    <submittedName>
        <fullName evidence="1">Uncharacterized protein</fullName>
    </submittedName>
</protein>
<dbReference type="EMBL" id="GGEC01068567">
    <property type="protein sequence ID" value="MBX49051.1"/>
    <property type="molecule type" value="Transcribed_RNA"/>
</dbReference>
<dbReference type="AlphaFoldDB" id="A0A2P2P348"/>
<evidence type="ECO:0000313" key="1">
    <source>
        <dbReference type="EMBL" id="MBX49051.1"/>
    </source>
</evidence>
<proteinExistence type="predicted"/>
<sequence>MILIFFFQGIQSVQIFGSLCQEQQG</sequence>
<reference evidence="1" key="1">
    <citation type="submission" date="2018-02" db="EMBL/GenBank/DDBJ databases">
        <title>Rhizophora mucronata_Transcriptome.</title>
        <authorList>
            <person name="Meera S.P."/>
            <person name="Sreeshan A."/>
            <person name="Augustine A."/>
        </authorList>
    </citation>
    <scope>NUCLEOTIDE SEQUENCE</scope>
    <source>
        <tissue evidence="1">Leaf</tissue>
    </source>
</reference>
<organism evidence="1">
    <name type="scientific">Rhizophora mucronata</name>
    <name type="common">Asiatic mangrove</name>
    <dbReference type="NCBI Taxonomy" id="61149"/>
    <lineage>
        <taxon>Eukaryota</taxon>
        <taxon>Viridiplantae</taxon>
        <taxon>Streptophyta</taxon>
        <taxon>Embryophyta</taxon>
        <taxon>Tracheophyta</taxon>
        <taxon>Spermatophyta</taxon>
        <taxon>Magnoliopsida</taxon>
        <taxon>eudicotyledons</taxon>
        <taxon>Gunneridae</taxon>
        <taxon>Pentapetalae</taxon>
        <taxon>rosids</taxon>
        <taxon>fabids</taxon>
        <taxon>Malpighiales</taxon>
        <taxon>Rhizophoraceae</taxon>
        <taxon>Rhizophora</taxon>
    </lineage>
</organism>
<accession>A0A2P2P348</accession>
<name>A0A2P2P348_RHIMU</name>